<dbReference type="Proteomes" id="UP000253370">
    <property type="component" value="Unassembled WGS sequence"/>
</dbReference>
<reference evidence="2 3" key="1">
    <citation type="submission" date="2018-07" db="EMBL/GenBank/DDBJ databases">
        <title>Rhodosalinus sp. strain E84T genomic sequence and assembly.</title>
        <authorList>
            <person name="Liu Z.-W."/>
            <person name="Lu D.-C."/>
        </authorList>
    </citation>
    <scope>NUCLEOTIDE SEQUENCE [LARGE SCALE GENOMIC DNA]</scope>
    <source>
        <strain evidence="2 3">E84</strain>
    </source>
</reference>
<evidence type="ECO:0000256" key="1">
    <source>
        <dbReference type="SAM" id="MobiDB-lite"/>
    </source>
</evidence>
<keyword evidence="3" id="KW-1185">Reference proteome</keyword>
<dbReference type="AlphaFoldDB" id="A0A365UA10"/>
<comment type="caution">
    <text evidence="2">The sequence shown here is derived from an EMBL/GenBank/DDBJ whole genome shotgun (WGS) entry which is preliminary data.</text>
</comment>
<dbReference type="RefSeq" id="WP_113289104.1">
    <property type="nucleotide sequence ID" value="NZ_QNTQ01000006.1"/>
</dbReference>
<feature type="region of interest" description="Disordered" evidence="1">
    <location>
        <begin position="26"/>
        <end position="69"/>
    </location>
</feature>
<dbReference type="Pfam" id="PF11233">
    <property type="entry name" value="DUF3035"/>
    <property type="match status" value="1"/>
</dbReference>
<evidence type="ECO:0000313" key="3">
    <source>
        <dbReference type="Proteomes" id="UP000253370"/>
    </source>
</evidence>
<dbReference type="InterPro" id="IPR021395">
    <property type="entry name" value="DUF3035"/>
</dbReference>
<organism evidence="2 3">
    <name type="scientific">Rhodosalinus halophilus</name>
    <dbReference type="NCBI Taxonomy" id="2259333"/>
    <lineage>
        <taxon>Bacteria</taxon>
        <taxon>Pseudomonadati</taxon>
        <taxon>Pseudomonadota</taxon>
        <taxon>Alphaproteobacteria</taxon>
        <taxon>Rhodobacterales</taxon>
        <taxon>Paracoccaceae</taxon>
        <taxon>Rhodosalinus</taxon>
    </lineage>
</organism>
<dbReference type="OrthoDB" id="7876689at2"/>
<dbReference type="PROSITE" id="PS51257">
    <property type="entry name" value="PROKAR_LIPOPROTEIN"/>
    <property type="match status" value="1"/>
</dbReference>
<protein>
    <submittedName>
        <fullName evidence="2">DUF3035 domain-containing protein</fullName>
    </submittedName>
</protein>
<name>A0A365UA10_9RHOB</name>
<proteinExistence type="predicted"/>
<accession>A0A365UA10</accession>
<sequence length="172" mass="18157">MRAMRATVFGLALLGLAGCSGDGRLRDLSNPPGGPEEFAIVPNKPLQTPPSFAELPPPAPGRANRTDLTPGADAVAALGGDPSRLTAAGIPASDAALVATASRFGVPDNIRALVAAEDAEFRRGKARFTNLRIVRVDRYNQAYRSQSLDAFEAHRRYRAAGARTPSAPPELR</sequence>
<dbReference type="EMBL" id="QNTQ01000006">
    <property type="protein sequence ID" value="RBI85845.1"/>
    <property type="molecule type" value="Genomic_DNA"/>
</dbReference>
<evidence type="ECO:0000313" key="2">
    <source>
        <dbReference type="EMBL" id="RBI85845.1"/>
    </source>
</evidence>
<gene>
    <name evidence="2" type="ORF">DRV85_09000</name>
</gene>